<feature type="compositionally biased region" description="Basic and acidic residues" evidence="10">
    <location>
        <begin position="1773"/>
        <end position="1794"/>
    </location>
</feature>
<keyword evidence="7" id="KW-0344">Guanine-nucleotide releasing factor</keyword>
<dbReference type="InterPro" id="IPR043153">
    <property type="entry name" value="DENN_C"/>
</dbReference>
<dbReference type="InterPro" id="IPR057469">
    <property type="entry name" value="PH_MADD"/>
</dbReference>
<organism evidence="12 13">
    <name type="scientific">Spodoptera frugiperda</name>
    <name type="common">Fall armyworm</name>
    <dbReference type="NCBI Taxonomy" id="7108"/>
    <lineage>
        <taxon>Eukaryota</taxon>
        <taxon>Metazoa</taxon>
        <taxon>Ecdysozoa</taxon>
        <taxon>Arthropoda</taxon>
        <taxon>Hexapoda</taxon>
        <taxon>Insecta</taxon>
        <taxon>Pterygota</taxon>
        <taxon>Neoptera</taxon>
        <taxon>Endopterygota</taxon>
        <taxon>Lepidoptera</taxon>
        <taxon>Glossata</taxon>
        <taxon>Ditrysia</taxon>
        <taxon>Noctuoidea</taxon>
        <taxon>Noctuidae</taxon>
        <taxon>Amphipyrinae</taxon>
        <taxon>Spodoptera</taxon>
    </lineage>
</organism>
<dbReference type="GO" id="GO:0032483">
    <property type="term" value="P:regulation of Rab protein signal transduction"/>
    <property type="evidence" value="ECO:0007669"/>
    <property type="project" value="TreeGrafter"/>
</dbReference>
<feature type="region of interest" description="Disordered" evidence="10">
    <location>
        <begin position="1003"/>
        <end position="1026"/>
    </location>
</feature>
<evidence type="ECO:0000256" key="8">
    <source>
        <dbReference type="ARBA" id="ARBA00022703"/>
    </source>
</evidence>
<feature type="region of interest" description="Disordered" evidence="10">
    <location>
        <begin position="1269"/>
        <end position="1303"/>
    </location>
</feature>
<dbReference type="GO" id="GO:0006915">
    <property type="term" value="P:apoptotic process"/>
    <property type="evidence" value="ECO:0007669"/>
    <property type="project" value="UniProtKB-KW"/>
</dbReference>
<dbReference type="InterPro" id="IPR039980">
    <property type="entry name" value="MADD"/>
</dbReference>
<dbReference type="InterPro" id="IPR056574">
    <property type="entry name" value="Death_MADD"/>
</dbReference>
<name>A0A9R0F3F4_SPOFR</name>
<keyword evidence="6" id="KW-0963">Cytoplasm</keyword>
<dbReference type="InterPro" id="IPR005112">
    <property type="entry name" value="dDENN_dom"/>
</dbReference>
<dbReference type="InterPro" id="IPR001194">
    <property type="entry name" value="cDENN_dom"/>
</dbReference>
<feature type="compositionally biased region" description="Basic and acidic residues" evidence="10">
    <location>
        <begin position="852"/>
        <end position="861"/>
    </location>
</feature>
<feature type="compositionally biased region" description="Low complexity" evidence="10">
    <location>
        <begin position="786"/>
        <end position="796"/>
    </location>
</feature>
<dbReference type="RefSeq" id="XP_050561319.1">
    <property type="nucleotide sequence ID" value="XM_050705362.1"/>
</dbReference>
<comment type="subcellular location">
    <subcellularLocation>
        <location evidence="1">Cell membrane</location>
    </subcellularLocation>
    <subcellularLocation>
        <location evidence="2">Cytoplasm</location>
    </subcellularLocation>
</comment>
<keyword evidence="8" id="KW-0053">Apoptosis</keyword>
<dbReference type="FunFam" id="3.40.50.11500:FF:000002">
    <property type="entry name" value="MAP kinase-activating death domain protein-like Protein"/>
    <property type="match status" value="1"/>
</dbReference>
<dbReference type="Gene3D" id="3.40.50.11500">
    <property type="match status" value="1"/>
</dbReference>
<evidence type="ECO:0000256" key="5">
    <source>
        <dbReference type="ARBA" id="ARBA00022475"/>
    </source>
</evidence>
<evidence type="ECO:0000256" key="3">
    <source>
        <dbReference type="ARBA" id="ARBA00005978"/>
    </source>
</evidence>
<evidence type="ECO:0000256" key="4">
    <source>
        <dbReference type="ARBA" id="ARBA00017868"/>
    </source>
</evidence>
<proteinExistence type="inferred from homology"/>
<feature type="region of interest" description="Disordered" evidence="10">
    <location>
        <begin position="1063"/>
        <end position="1093"/>
    </location>
</feature>
<evidence type="ECO:0000256" key="9">
    <source>
        <dbReference type="ARBA" id="ARBA00023136"/>
    </source>
</evidence>
<dbReference type="Proteomes" id="UP000829999">
    <property type="component" value="Chromosome 27"/>
</dbReference>
<sequence length="1906" mass="208457">MDIQKQHLCPRLVDYLTIVGAKPYTSGKGLAPVQAPELLRRYPLTNHDDFPLPLDMVYFCQPEGCVSVGPRRAPGHLASRDTTSFVFQLTDKDSGKTRFGICVNFYRAVERAQAPGPRERSMLRRESWRKSMEKSSDSAFSSDYRSSNVAPSDSERDCSATLAPRLAPAPDSESGGSHSHSPSPRATRKRQRIRNHSLTSLCLLSHHPFFSTFRECLFILKKLIDACNESSSPRRVGASRQILRDTVWSVLTGQAYDNTPTIVLHDVKEIETWILRLLSAPVPVPGKTRLELEVLSPTAHSPLLFALPDHTRFTLVDFPLHLPLELLGVDTCLKVLTLILLENKVVVQSRDYNALSMSVMALVAMLYPLEYMFPAIPLLPSCMSCAEQLLLAPTPFLIGIPATFLTYKKNFRMPDDIWLVDLDATKLICPSGTDQDLPPLPEPEGSVLKNHLKQAVHLMGSTGSGALNSLTSTTAEQAAAPLMPSRRDSVGGATLKVQPASYRGSDGAQSAPHSTPESRRVSLSGAGPAAASAGHTPQRHSLASPHHSQPQPFNPLIYGHDVDSVDIATRVAMVRFFNSQNILANFMEHTRTLRLYPRPVVAFQINSFLRSRPRTTSFLNKFARTQAVEFLAEWSLTPGNVAFLRVQTGVFDPRQVGDKPKWFADQLQPIRFPVWDDGSSLNGALRQLQRQENQPTDESGSDSEAAESTSSSYSSLSDFVSEMASSDLSPGGNQHQHVIGETYSAVVQVPMTLSSSLDPKTVYSPPSSLMFGNEEEVGRRDTGRASTSPSPSASSSDHSDLSDDEAPGDAAVEASDTHPPPVKKSDTDSGSFGRESDSNSTTTPQTVVRRPRPPDSSDSDRALTPSHHSLHHSQHKSVSSGVSRQASQSSLLEQFAAQAKELVRETTRQSSQEGLLAHMDKKKGKVADGEEKKMFAPFGQLTLHAKKAAEEASKSMHEASKSALEASKTATAVSKNTFEDLTYVGKSTLGDLTKSAKEAAAKKGLLMKGESQDSNGSTSGRRDSTALQTTNLLTATHRDFFSNISSDLNGLAASTSSMFSDFFGNKGAKQPKPGEQGRGAPGPASSTGGGGGAPLAASFGPFSMGARGLVARSPLIRHAAPAPPAAPPHSRPSANTENQAFLNDLVQHVLEGEGVGWLKLNRLKKLMEDESYRNMVLSKLNRNFNRKTTPNDKVDDVFVSKPVWKGMLKVLQAVVHGLEHTYSNFGLGGMASVFQLAEMAHTHYWSKEIAGLEHGGMAGSALMEHYGRQDLETPSSSPSSRKSSQSDVPVVNYPEMDSSEAQSTTEMFKDMLNQKRNLLFSKLTSFDSDAPPSSDCSADESGSITTNRANIYDHRASFKSNLSDTDVMFLNVNRGMQGATGKPRAASVFSSKSSVSGYRPPVGVPVTSPITSPDTTRTYLYQGLIGKERSNLWDQMQFWEDAFLDAVSQERDMIGMDQGANEMMERYKCLSETERKRLEHEEDRLLSTALYNLAAAMVLLGGQPDTVRGKVRRLLAKSHIGLVYSQEVNHLLDVVHTLHGNDIELKPLGSRLLRRASFTVHEGDAAGELRFMEVRDDGLVLRSTQGTIVERWWYERLVNMTYSPKIRVLCLWRKNGGQTQLHKYYTKKCKALYYCIKEAMEKSGRRQDAAELGGEFPIQDCATGEGGLIQVCMEGVGLLFHHSKFFVRLDHIRKCFTQNGGIFVLEEFNPKTRQIIQRKYKSVMADQICYAVLCVFSYFAAGQEQKKAILEQAARVPPASHDALAPTSPVPDTDTRRRTSPQVEKRSPVKRTSEARSPVGRTEPSVSRETAERQQVRGPSAVSSPPPAERGGGGGGGRAERGADAGVQRTDSLPPPRRPPPPALPPLAPRPRRRRAPPRLRAPHQLCAASPTTGASAFTRRARAPA</sequence>
<feature type="compositionally biased region" description="Low complexity" evidence="10">
    <location>
        <begin position="174"/>
        <end position="184"/>
    </location>
</feature>
<comment type="similarity">
    <text evidence="3">Belongs to the MADD family.</text>
</comment>
<evidence type="ECO:0000256" key="6">
    <source>
        <dbReference type="ARBA" id="ARBA00022490"/>
    </source>
</evidence>
<feature type="region of interest" description="Disordered" evidence="10">
    <location>
        <begin position="689"/>
        <end position="716"/>
    </location>
</feature>
<dbReference type="Pfam" id="PF03456">
    <property type="entry name" value="uDENN"/>
    <property type="match status" value="1"/>
</dbReference>
<feature type="compositionally biased region" description="Low complexity" evidence="10">
    <location>
        <begin position="876"/>
        <end position="890"/>
    </location>
</feature>
<feature type="compositionally biased region" description="Low complexity" evidence="10">
    <location>
        <begin position="706"/>
        <end position="716"/>
    </location>
</feature>
<dbReference type="SMART" id="SM00799">
    <property type="entry name" value="DENN"/>
    <property type="match status" value="1"/>
</dbReference>
<dbReference type="PROSITE" id="PS50211">
    <property type="entry name" value="DENN"/>
    <property type="match status" value="1"/>
</dbReference>
<evidence type="ECO:0000256" key="2">
    <source>
        <dbReference type="ARBA" id="ARBA00004496"/>
    </source>
</evidence>
<dbReference type="CTD" id="32442"/>
<keyword evidence="5" id="KW-1003">Cell membrane</keyword>
<feature type="domain" description="UDENN" evidence="11">
    <location>
        <begin position="14"/>
        <end position="642"/>
    </location>
</feature>
<reference evidence="13" key="1">
    <citation type="submission" date="2025-08" db="UniProtKB">
        <authorList>
            <consortium name="RefSeq"/>
        </authorList>
    </citation>
    <scope>IDENTIFICATION</scope>
    <source>
        <tissue evidence="13">Whole larval tissue</tissue>
    </source>
</reference>
<feature type="region of interest" description="Disordered" evidence="10">
    <location>
        <begin position="138"/>
        <end position="191"/>
    </location>
</feature>
<evidence type="ECO:0000259" key="11">
    <source>
        <dbReference type="PROSITE" id="PS50211"/>
    </source>
</evidence>
<dbReference type="Gene3D" id="3.30.450.200">
    <property type="match status" value="1"/>
</dbReference>
<dbReference type="PANTHER" id="PTHR13008">
    <property type="entry name" value="MAP-KINASE ACTIVATING DEATH DOMAIN PROTEIN MADD /DENN/AEX-3 C.ELEGANS"/>
    <property type="match status" value="1"/>
</dbReference>
<evidence type="ECO:0000256" key="10">
    <source>
        <dbReference type="SAM" id="MobiDB-lite"/>
    </source>
</evidence>
<feature type="region of interest" description="Disordered" evidence="10">
    <location>
        <begin position="1756"/>
        <end position="1906"/>
    </location>
</feature>
<gene>
    <name evidence="13" type="primary">LOC118263581</name>
</gene>
<feature type="compositionally biased region" description="Low complexity" evidence="10">
    <location>
        <begin position="138"/>
        <end position="147"/>
    </location>
</feature>
<dbReference type="Pfam" id="PF25328">
    <property type="entry name" value="PH_MADD"/>
    <property type="match status" value="1"/>
</dbReference>
<feature type="region of interest" description="Disordered" evidence="10">
    <location>
        <begin position="756"/>
        <end position="928"/>
    </location>
</feature>
<accession>A0A9R0F3F4</accession>
<feature type="compositionally biased region" description="Low complexity" evidence="10">
    <location>
        <begin position="522"/>
        <end position="534"/>
    </location>
</feature>
<protein>
    <recommendedName>
        <fullName evidence="4">MAP kinase-activating death domain protein</fullName>
    </recommendedName>
</protein>
<feature type="compositionally biased region" description="Pro residues" evidence="10">
    <location>
        <begin position="1853"/>
        <end position="1869"/>
    </location>
</feature>
<feature type="compositionally biased region" description="Basic residues" evidence="10">
    <location>
        <begin position="1870"/>
        <end position="1882"/>
    </location>
</feature>
<evidence type="ECO:0000256" key="1">
    <source>
        <dbReference type="ARBA" id="ARBA00004236"/>
    </source>
</evidence>
<evidence type="ECO:0000313" key="12">
    <source>
        <dbReference type="Proteomes" id="UP000829999"/>
    </source>
</evidence>
<dbReference type="Pfam" id="PF02141">
    <property type="entry name" value="DENN"/>
    <property type="match status" value="1"/>
</dbReference>
<dbReference type="GO" id="GO:0005085">
    <property type="term" value="F:guanyl-nucleotide exchange factor activity"/>
    <property type="evidence" value="ECO:0007669"/>
    <property type="project" value="UniProtKB-KW"/>
</dbReference>
<dbReference type="Pfam" id="PF23629">
    <property type="entry name" value="Death_MADD"/>
    <property type="match status" value="1"/>
</dbReference>
<keyword evidence="13" id="KW-0418">Kinase</keyword>
<feature type="region of interest" description="Disordered" evidence="10">
    <location>
        <begin position="500"/>
        <end position="554"/>
    </location>
</feature>
<evidence type="ECO:0000313" key="13">
    <source>
        <dbReference type="RefSeq" id="XP_050561319.1"/>
    </source>
</evidence>
<feature type="compositionally biased region" description="Low complexity" evidence="10">
    <location>
        <begin position="1275"/>
        <end position="1286"/>
    </location>
</feature>
<dbReference type="SMART" id="SM00800">
    <property type="entry name" value="uDENN"/>
    <property type="match status" value="1"/>
</dbReference>
<dbReference type="GO" id="GO:0016301">
    <property type="term" value="F:kinase activity"/>
    <property type="evidence" value="ECO:0007669"/>
    <property type="project" value="UniProtKB-KW"/>
</dbReference>
<keyword evidence="13" id="KW-0808">Transferase</keyword>
<keyword evidence="9" id="KW-0472">Membrane</keyword>
<keyword evidence="12" id="KW-1185">Reference proteome</keyword>
<dbReference type="GO" id="GO:0042981">
    <property type="term" value="P:regulation of apoptotic process"/>
    <property type="evidence" value="ECO:0007669"/>
    <property type="project" value="TreeGrafter"/>
</dbReference>
<dbReference type="GO" id="GO:0005829">
    <property type="term" value="C:cytosol"/>
    <property type="evidence" value="ECO:0007669"/>
    <property type="project" value="TreeGrafter"/>
</dbReference>
<dbReference type="GeneID" id="118263581"/>
<dbReference type="InterPro" id="IPR005113">
    <property type="entry name" value="uDENN_dom"/>
</dbReference>
<evidence type="ECO:0000256" key="7">
    <source>
        <dbReference type="ARBA" id="ARBA00022658"/>
    </source>
</evidence>
<dbReference type="PANTHER" id="PTHR13008:SF7">
    <property type="entry name" value="MAP KINASE-ACTIVATING DEATH DOMAIN PROTEIN"/>
    <property type="match status" value="1"/>
</dbReference>
<dbReference type="InterPro" id="IPR037516">
    <property type="entry name" value="Tripartite_DENN"/>
</dbReference>
<dbReference type="GO" id="GO:0005886">
    <property type="term" value="C:plasma membrane"/>
    <property type="evidence" value="ECO:0007669"/>
    <property type="project" value="UniProtKB-SubCell"/>
</dbReference>
<dbReference type="SMART" id="SM00801">
    <property type="entry name" value="dDENN"/>
    <property type="match status" value="1"/>
</dbReference>